<protein>
    <submittedName>
        <fullName evidence="2">Uncharacterized protein</fullName>
    </submittedName>
</protein>
<evidence type="ECO:0000313" key="3">
    <source>
        <dbReference type="Proteomes" id="UP000195807"/>
    </source>
</evidence>
<keyword evidence="1" id="KW-1133">Transmembrane helix</keyword>
<evidence type="ECO:0000313" key="2">
    <source>
        <dbReference type="EMBL" id="ARU16968.1"/>
    </source>
</evidence>
<reference evidence="2 3" key="1">
    <citation type="submission" date="2017-01" db="EMBL/GenBank/DDBJ databases">
        <title>Complete genome sequence of esterase-producing bacterium Croceicoccus marinus E4A9.</title>
        <authorList>
            <person name="Wu Y.-H."/>
            <person name="Cheng H."/>
            <person name="Xu L."/>
            <person name="Huo Y.-Y."/>
            <person name="Wang C.-S."/>
            <person name="Xu X.-W."/>
        </authorList>
    </citation>
    <scope>NUCLEOTIDE SEQUENCE [LARGE SCALE GENOMIC DNA]</scope>
    <source>
        <strain evidence="2 3">E4A9</strain>
    </source>
</reference>
<gene>
    <name evidence="2" type="ORF">A9D14_13370</name>
</gene>
<keyword evidence="1" id="KW-0812">Transmembrane</keyword>
<name>A0A1Z1FDR3_9SPHN</name>
<dbReference type="KEGG" id="cman:A9D14_13370"/>
<keyword evidence="3" id="KW-1185">Reference proteome</keyword>
<feature type="transmembrane region" description="Helical" evidence="1">
    <location>
        <begin position="37"/>
        <end position="54"/>
    </location>
</feature>
<dbReference type="EMBL" id="CP019602">
    <property type="protein sequence ID" value="ARU16968.1"/>
    <property type="molecule type" value="Genomic_DNA"/>
</dbReference>
<dbReference type="STRING" id="450378.GCA_001661675_02685"/>
<dbReference type="AlphaFoldDB" id="A0A1Z1FDR3"/>
<feature type="transmembrane region" description="Helical" evidence="1">
    <location>
        <begin position="12"/>
        <end position="31"/>
    </location>
</feature>
<dbReference type="Proteomes" id="UP000195807">
    <property type="component" value="Chromosome"/>
</dbReference>
<keyword evidence="1" id="KW-0472">Membrane</keyword>
<evidence type="ECO:0000256" key="1">
    <source>
        <dbReference type="SAM" id="Phobius"/>
    </source>
</evidence>
<organism evidence="2 3">
    <name type="scientific">Croceicoccus marinus</name>
    <dbReference type="NCBI Taxonomy" id="450378"/>
    <lineage>
        <taxon>Bacteria</taxon>
        <taxon>Pseudomonadati</taxon>
        <taxon>Pseudomonadota</taxon>
        <taxon>Alphaproteobacteria</taxon>
        <taxon>Sphingomonadales</taxon>
        <taxon>Erythrobacteraceae</taxon>
        <taxon>Croceicoccus</taxon>
    </lineage>
</organism>
<sequence length="70" mass="7693">MYEQHARALRYLAWLAAGLFPVGIIIETLKQGMSEPWTIYALLGLITVLCLANCHADWRAGRGLAGPPRG</sequence>
<accession>A0A1Z1FDR3</accession>
<proteinExistence type="predicted"/>
<dbReference type="RefSeq" id="WP_066847344.1">
    <property type="nucleotide sequence ID" value="NZ_CP019602.1"/>
</dbReference>